<comment type="caution">
    <text evidence="4">The sequence shown here is derived from an EMBL/GenBank/DDBJ whole genome shotgun (WGS) entry which is preliminary data.</text>
</comment>
<feature type="domain" description="Fe2OG dioxygenase" evidence="3">
    <location>
        <begin position="622"/>
        <end position="727"/>
    </location>
</feature>
<dbReference type="Gene3D" id="2.30.280.10">
    <property type="entry name" value="SRA-YDG"/>
    <property type="match status" value="1"/>
</dbReference>
<dbReference type="InterPro" id="IPR032852">
    <property type="entry name" value="ALKBH2"/>
</dbReference>
<dbReference type="PANTHER" id="PTHR31573:SF4">
    <property type="entry name" value="FE2OG DIOXYGENASE DOMAIN-CONTAINING PROTEIN"/>
    <property type="match status" value="1"/>
</dbReference>
<dbReference type="EMBL" id="JAFJYH010000324">
    <property type="protein sequence ID" value="KAG4413273.1"/>
    <property type="molecule type" value="Genomic_DNA"/>
</dbReference>
<name>A0A8H7T6J9_9HELO</name>
<dbReference type="OrthoDB" id="2163491at2759"/>
<feature type="compositionally biased region" description="Pro residues" evidence="2">
    <location>
        <begin position="40"/>
        <end position="52"/>
    </location>
</feature>
<dbReference type="InterPro" id="IPR005123">
    <property type="entry name" value="Oxoglu/Fe-dep_dioxygenase_dom"/>
</dbReference>
<accession>A0A8H7T6J9</accession>
<dbReference type="Proteomes" id="UP000664132">
    <property type="component" value="Unassembled WGS sequence"/>
</dbReference>
<dbReference type="PANTHER" id="PTHR31573">
    <property type="entry name" value="ALPHA-KETOGLUTARATE-DEPENDENT DIOXYGENASE ALKB HOMOLOG 2"/>
    <property type="match status" value="1"/>
</dbReference>
<feature type="region of interest" description="Disordered" evidence="2">
    <location>
        <begin position="1"/>
        <end position="78"/>
    </location>
</feature>
<evidence type="ECO:0000313" key="4">
    <source>
        <dbReference type="EMBL" id="KAG4413273.1"/>
    </source>
</evidence>
<keyword evidence="5" id="KW-1185">Reference proteome</keyword>
<feature type="region of interest" description="Disordered" evidence="2">
    <location>
        <begin position="764"/>
        <end position="783"/>
    </location>
</feature>
<feature type="region of interest" description="Disordered" evidence="2">
    <location>
        <begin position="129"/>
        <end position="166"/>
    </location>
</feature>
<dbReference type="GO" id="GO:0008198">
    <property type="term" value="F:ferrous iron binding"/>
    <property type="evidence" value="ECO:0007669"/>
    <property type="project" value="TreeGrafter"/>
</dbReference>
<feature type="compositionally biased region" description="Basic residues" evidence="2">
    <location>
        <begin position="772"/>
        <end position="783"/>
    </location>
</feature>
<dbReference type="Gene3D" id="2.60.120.590">
    <property type="entry name" value="Alpha-ketoglutarate-dependent dioxygenase AlkB-like"/>
    <property type="match status" value="1"/>
</dbReference>
<dbReference type="GO" id="GO:0006307">
    <property type="term" value="P:DNA alkylation repair"/>
    <property type="evidence" value="ECO:0007669"/>
    <property type="project" value="TreeGrafter"/>
</dbReference>
<dbReference type="GO" id="GO:0051747">
    <property type="term" value="F:cytosine C-5 DNA demethylase activity"/>
    <property type="evidence" value="ECO:0007669"/>
    <property type="project" value="TreeGrafter"/>
</dbReference>
<feature type="binding site" evidence="1">
    <location>
        <position position="640"/>
    </location>
    <ligand>
        <name>2-oxoglutarate</name>
        <dbReference type="ChEBI" id="CHEBI:16810"/>
    </ligand>
</feature>
<sequence>MAPFELKIQPPQTNYSPLPSFYFPLPAVPPQAAPSAPAQTAPPPVVAPPTPPSSTSSTSPAPPPTASPDSLVVQLPVSQQGGLHIQQIISQPPQSGVPQHATSQSDTVQSDIIQDTTTGVDIAEVDTAVLDAQPSRKRAASEANASQPELKKTKTGTQQSASADGDFLKDTQGKFISFGEPEIWAEQRQQLCETLHHYRAHEAGVYQKNRIAYGLYIDAGVSPKDYFDNDIIITTLGGGKAKDDNGQVQRVRDHAIVGRNDTAFRNSVEKLQTILVIVGKKNTNCPVKLKHNFNILGHYHITAMWYDKSDTCCWMVKLQRVDTTTQPWYSIKGSTHTSLPLSVAPSQVCESCSQSTEQIYEEEWFCMTPGCTSYFKRGGVKIDARDYHYSQAFLSARSQFMGEVPVAVAPYLPDVTAGTPFTEAVINNFKQGFVCSVCGCCGRQKHWKHWACENEHCGATFPLRHEPMSIDEAKSEPEGRLKRQKDFSKLFTPIDQHMEGAYEVTKYSFPDEDGSIIGFVAVYKSTDKVNRHKNGADGLFTELSTMEEGDFHLERKAARAAGSIVEKLTQQFTRNYGATYKFIVRTESQSFSTAPDPILRVLKRCTWASEQAVNRHGGLYEVPNELLALGYTQSGEMGWHDDGEKTVGQTVASMSLGGRSTMHFRPKATTTLFGPPKRTGVKSPILQFTLEHGDMMVMHGSDIQKLYEHCVYSYGKRRYALTCRTMIFDKMVAEEEKQHAMESGTIPDHAEEFNYDGDADLATGVKPASKSKAVRKTGKAVQA</sequence>
<reference evidence="4" key="1">
    <citation type="submission" date="2021-02" db="EMBL/GenBank/DDBJ databases">
        <title>Genome sequence Cadophora malorum strain M34.</title>
        <authorList>
            <person name="Stefanovic E."/>
            <person name="Vu D."/>
            <person name="Scully C."/>
            <person name="Dijksterhuis J."/>
            <person name="Roader J."/>
            <person name="Houbraken J."/>
        </authorList>
    </citation>
    <scope>NUCLEOTIDE SEQUENCE</scope>
    <source>
        <strain evidence="4">M34</strain>
    </source>
</reference>
<dbReference type="AlphaFoldDB" id="A0A8H7T6J9"/>
<dbReference type="GO" id="GO:0035516">
    <property type="term" value="F:broad specificity oxidative DNA demethylase activity"/>
    <property type="evidence" value="ECO:0007669"/>
    <property type="project" value="TreeGrafter"/>
</dbReference>
<evidence type="ECO:0000259" key="3">
    <source>
        <dbReference type="PROSITE" id="PS51471"/>
    </source>
</evidence>
<dbReference type="SUPFAM" id="SSF51197">
    <property type="entry name" value="Clavaminate synthase-like"/>
    <property type="match status" value="1"/>
</dbReference>
<organism evidence="4 5">
    <name type="scientific">Cadophora malorum</name>
    <dbReference type="NCBI Taxonomy" id="108018"/>
    <lineage>
        <taxon>Eukaryota</taxon>
        <taxon>Fungi</taxon>
        <taxon>Dikarya</taxon>
        <taxon>Ascomycota</taxon>
        <taxon>Pezizomycotina</taxon>
        <taxon>Leotiomycetes</taxon>
        <taxon>Helotiales</taxon>
        <taxon>Ploettnerulaceae</taxon>
        <taxon>Cadophora</taxon>
    </lineage>
</organism>
<dbReference type="InterPro" id="IPR037151">
    <property type="entry name" value="AlkB-like_sf"/>
</dbReference>
<protein>
    <recommendedName>
        <fullName evidence="3">Fe2OG dioxygenase domain-containing protein</fullName>
    </recommendedName>
</protein>
<evidence type="ECO:0000256" key="1">
    <source>
        <dbReference type="PIRSR" id="PIRSR632852-1"/>
    </source>
</evidence>
<dbReference type="InterPro" id="IPR027450">
    <property type="entry name" value="AlkB-like"/>
</dbReference>
<gene>
    <name evidence="4" type="ORF">IFR04_013592</name>
</gene>
<proteinExistence type="predicted"/>
<evidence type="ECO:0000313" key="5">
    <source>
        <dbReference type="Proteomes" id="UP000664132"/>
    </source>
</evidence>
<dbReference type="Pfam" id="PF13532">
    <property type="entry name" value="2OG-FeII_Oxy_2"/>
    <property type="match status" value="1"/>
</dbReference>
<evidence type="ECO:0000256" key="2">
    <source>
        <dbReference type="SAM" id="MobiDB-lite"/>
    </source>
</evidence>
<dbReference type="InterPro" id="IPR036987">
    <property type="entry name" value="SRA-YDG_sf"/>
</dbReference>
<dbReference type="PROSITE" id="PS51471">
    <property type="entry name" value="FE2OG_OXY"/>
    <property type="match status" value="1"/>
</dbReference>